<feature type="region of interest" description="Disordered" evidence="1">
    <location>
        <begin position="35"/>
        <end position="54"/>
    </location>
</feature>
<comment type="caution">
    <text evidence="3">The sequence shown here is derived from an EMBL/GenBank/DDBJ whole genome shotgun (WGS) entry which is preliminary data.</text>
</comment>
<feature type="chain" id="PRO_5029524518" description="Glycine-rich protein" evidence="2">
    <location>
        <begin position="26"/>
        <end position="130"/>
    </location>
</feature>
<dbReference type="Pfam" id="PF07172">
    <property type="entry name" value="GRP"/>
    <property type="match status" value="1"/>
</dbReference>
<feature type="signal peptide" evidence="2">
    <location>
        <begin position="1"/>
        <end position="25"/>
    </location>
</feature>
<feature type="compositionally biased region" description="Gly residues" evidence="1">
    <location>
        <begin position="41"/>
        <end position="54"/>
    </location>
</feature>
<dbReference type="EMBL" id="JABWDY010040178">
    <property type="protein sequence ID" value="KAF5178322.1"/>
    <property type="molecule type" value="Genomic_DNA"/>
</dbReference>
<evidence type="ECO:0000313" key="3">
    <source>
        <dbReference type="EMBL" id="KAF5178322.1"/>
    </source>
</evidence>
<gene>
    <name evidence="3" type="ORF">FRX31_032089</name>
</gene>
<evidence type="ECO:0008006" key="5">
    <source>
        <dbReference type="Google" id="ProtNLM"/>
    </source>
</evidence>
<dbReference type="InterPro" id="IPR010800">
    <property type="entry name" value="GRP"/>
</dbReference>
<protein>
    <recommendedName>
        <fullName evidence="5">Glycine-rich protein</fullName>
    </recommendedName>
</protein>
<dbReference type="PANTHER" id="PTHR37389:SF41">
    <property type="entry name" value="GLYCINE-RICH PROTEIN 3 SHORT ISOFORM-LIKE"/>
    <property type="match status" value="1"/>
</dbReference>
<evidence type="ECO:0000256" key="1">
    <source>
        <dbReference type="SAM" id="MobiDB-lite"/>
    </source>
</evidence>
<evidence type="ECO:0000313" key="4">
    <source>
        <dbReference type="Proteomes" id="UP000554482"/>
    </source>
</evidence>
<reference evidence="3 4" key="1">
    <citation type="submission" date="2020-06" db="EMBL/GenBank/DDBJ databases">
        <title>Transcriptomic and genomic resources for Thalictrum thalictroides and T. hernandezii: Facilitating candidate gene discovery in an emerging model plant lineage.</title>
        <authorList>
            <person name="Arias T."/>
            <person name="Riano-Pachon D.M."/>
            <person name="Di Stilio V.S."/>
        </authorList>
    </citation>
    <scope>NUCLEOTIDE SEQUENCE [LARGE SCALE GENOMIC DNA]</scope>
    <source>
        <strain evidence="4">cv. WT478/WT964</strain>
        <tissue evidence="3">Leaves</tissue>
    </source>
</reference>
<proteinExistence type="predicted"/>
<dbReference type="Proteomes" id="UP000554482">
    <property type="component" value="Unassembled WGS sequence"/>
</dbReference>
<keyword evidence="2" id="KW-0732">Signal</keyword>
<dbReference type="AlphaFoldDB" id="A0A7J6V1U3"/>
<dbReference type="PANTHER" id="PTHR37389">
    <property type="entry name" value="NODULIN-24"/>
    <property type="match status" value="1"/>
</dbReference>
<organism evidence="3 4">
    <name type="scientific">Thalictrum thalictroides</name>
    <name type="common">Rue-anemone</name>
    <name type="synonym">Anemone thalictroides</name>
    <dbReference type="NCBI Taxonomy" id="46969"/>
    <lineage>
        <taxon>Eukaryota</taxon>
        <taxon>Viridiplantae</taxon>
        <taxon>Streptophyta</taxon>
        <taxon>Embryophyta</taxon>
        <taxon>Tracheophyta</taxon>
        <taxon>Spermatophyta</taxon>
        <taxon>Magnoliopsida</taxon>
        <taxon>Ranunculales</taxon>
        <taxon>Ranunculaceae</taxon>
        <taxon>Thalictroideae</taxon>
        <taxon>Thalictrum</taxon>
    </lineage>
</organism>
<accession>A0A7J6V1U3</accession>
<sequence>MVPKSFIVLGLVLAVVLFISSEVAAKDLETAKGIEDDRGFNEGGRGGFNNGGGRGGYNNGGGRGGNGGFNGGGRGGNGGFNGGGRGGNGGFNGGGRGGNNRGHCRYGVCCRRGYCQCCYSAAEATTEAKP</sequence>
<evidence type="ECO:0000256" key="2">
    <source>
        <dbReference type="SAM" id="SignalP"/>
    </source>
</evidence>
<name>A0A7J6V1U3_THATH</name>
<keyword evidence="4" id="KW-1185">Reference proteome</keyword>